<dbReference type="InterPro" id="IPR036397">
    <property type="entry name" value="RNaseH_sf"/>
</dbReference>
<dbReference type="Pfam" id="PF13358">
    <property type="entry name" value="DDE_3"/>
    <property type="match status" value="1"/>
</dbReference>
<feature type="domain" description="Tc1-like transposase DDE" evidence="1">
    <location>
        <begin position="29"/>
        <end position="103"/>
    </location>
</feature>
<dbReference type="Gene3D" id="3.30.420.10">
    <property type="entry name" value="Ribonuclease H-like superfamily/Ribonuclease H"/>
    <property type="match status" value="1"/>
</dbReference>
<accession>A0A8X6YGD2</accession>
<dbReference type="EMBL" id="BMAV01018320">
    <property type="protein sequence ID" value="GFY70531.1"/>
    <property type="molecule type" value="Genomic_DNA"/>
</dbReference>
<reference evidence="2" key="1">
    <citation type="submission" date="2020-08" db="EMBL/GenBank/DDBJ databases">
        <title>Multicomponent nature underlies the extraordinary mechanical properties of spider dragline silk.</title>
        <authorList>
            <person name="Kono N."/>
            <person name="Nakamura H."/>
            <person name="Mori M."/>
            <person name="Yoshida Y."/>
            <person name="Ohtoshi R."/>
            <person name="Malay A.D."/>
            <person name="Moran D.A.P."/>
            <person name="Tomita M."/>
            <person name="Numata K."/>
            <person name="Arakawa K."/>
        </authorList>
    </citation>
    <scope>NUCLEOTIDE SEQUENCE</scope>
</reference>
<dbReference type="GO" id="GO:0003676">
    <property type="term" value="F:nucleic acid binding"/>
    <property type="evidence" value="ECO:0007669"/>
    <property type="project" value="InterPro"/>
</dbReference>
<evidence type="ECO:0000313" key="2">
    <source>
        <dbReference type="EMBL" id="GFY70531.1"/>
    </source>
</evidence>
<evidence type="ECO:0000259" key="1">
    <source>
        <dbReference type="Pfam" id="PF13358"/>
    </source>
</evidence>
<protein>
    <submittedName>
        <fullName evidence="2">Transposable element Tcb1 transposase</fullName>
    </submittedName>
</protein>
<dbReference type="InterPro" id="IPR038717">
    <property type="entry name" value="Tc1-like_DDE_dom"/>
</dbReference>
<keyword evidence="3" id="KW-1185">Reference proteome</keyword>
<proteinExistence type="predicted"/>
<evidence type="ECO:0000313" key="3">
    <source>
        <dbReference type="Proteomes" id="UP000886998"/>
    </source>
</evidence>
<gene>
    <name evidence="2" type="primary">TCB1_873</name>
    <name evidence="2" type="ORF">TNIN_303931</name>
</gene>
<sequence>MALSEVGNLVFIDGILNHMVHLDILQLNLRESAKNFGSDGNLILQLDNDPKHKARQTVVSFSLSKQQLHTPPQFPDINVIENLWATLETAIQKHKIRNKTDLKQVFAAKYLQMPRKSWLNR</sequence>
<name>A0A8X6YGD2_9ARAC</name>
<dbReference type="Proteomes" id="UP000886998">
    <property type="component" value="Unassembled WGS sequence"/>
</dbReference>
<dbReference type="AlphaFoldDB" id="A0A8X6YGD2"/>
<dbReference type="OrthoDB" id="6435577at2759"/>
<organism evidence="2 3">
    <name type="scientific">Trichonephila inaurata madagascariensis</name>
    <dbReference type="NCBI Taxonomy" id="2747483"/>
    <lineage>
        <taxon>Eukaryota</taxon>
        <taxon>Metazoa</taxon>
        <taxon>Ecdysozoa</taxon>
        <taxon>Arthropoda</taxon>
        <taxon>Chelicerata</taxon>
        <taxon>Arachnida</taxon>
        <taxon>Araneae</taxon>
        <taxon>Araneomorphae</taxon>
        <taxon>Entelegynae</taxon>
        <taxon>Araneoidea</taxon>
        <taxon>Nephilidae</taxon>
        <taxon>Trichonephila</taxon>
        <taxon>Trichonephila inaurata</taxon>
    </lineage>
</organism>
<comment type="caution">
    <text evidence="2">The sequence shown here is derived from an EMBL/GenBank/DDBJ whole genome shotgun (WGS) entry which is preliminary data.</text>
</comment>